<evidence type="ECO:0000313" key="2">
    <source>
        <dbReference type="EMBL" id="SUA70180.1"/>
    </source>
</evidence>
<keyword evidence="1" id="KW-0812">Transmembrane</keyword>
<protein>
    <submittedName>
        <fullName evidence="2">Uncharacterized protein</fullName>
    </submittedName>
</protein>
<feature type="transmembrane region" description="Helical" evidence="1">
    <location>
        <begin position="116"/>
        <end position="134"/>
    </location>
</feature>
<accession>A0A378Y0X4</accession>
<proteinExistence type="predicted"/>
<evidence type="ECO:0000256" key="1">
    <source>
        <dbReference type="SAM" id="Phobius"/>
    </source>
</evidence>
<keyword evidence="1" id="KW-0472">Membrane</keyword>
<feature type="transmembrane region" description="Helical" evidence="1">
    <location>
        <begin position="6"/>
        <end position="24"/>
    </location>
</feature>
<sequence length="135" mass="15844">MTVTYILLGLVMLFLNISGYKRWLEPKEISQQKLKESINGLDSLIPNPNWLFLILTFVVGTIPLTFYFLSAIYFSTNEYLLAYGILQFLLKLINGVCLILYAFNRKPMSRLLLNKILYPIDTIYITYFLYSIFFK</sequence>
<dbReference type="AlphaFoldDB" id="A0A378Y0X4"/>
<dbReference type="Proteomes" id="UP000254400">
    <property type="component" value="Unassembled WGS sequence"/>
</dbReference>
<feature type="transmembrane region" description="Helical" evidence="1">
    <location>
        <begin position="80"/>
        <end position="104"/>
    </location>
</feature>
<gene>
    <name evidence="2" type="ORF">NCTC10343_03050</name>
</gene>
<evidence type="ECO:0000313" key="3">
    <source>
        <dbReference type="Proteomes" id="UP000254400"/>
    </source>
</evidence>
<keyword evidence="1" id="KW-1133">Transmembrane helix</keyword>
<organism evidence="2 3">
    <name type="scientific">Paenibacillus polymyxa</name>
    <name type="common">Bacillus polymyxa</name>
    <dbReference type="NCBI Taxonomy" id="1406"/>
    <lineage>
        <taxon>Bacteria</taxon>
        <taxon>Bacillati</taxon>
        <taxon>Bacillota</taxon>
        <taxon>Bacilli</taxon>
        <taxon>Bacillales</taxon>
        <taxon>Paenibacillaceae</taxon>
        <taxon>Paenibacillus</taxon>
    </lineage>
</organism>
<dbReference type="EMBL" id="UGSC01000001">
    <property type="protein sequence ID" value="SUA70180.1"/>
    <property type="molecule type" value="Genomic_DNA"/>
</dbReference>
<name>A0A378Y0X4_PAEPO</name>
<feature type="transmembrane region" description="Helical" evidence="1">
    <location>
        <begin position="50"/>
        <end position="74"/>
    </location>
</feature>
<reference evidence="2 3" key="1">
    <citation type="submission" date="2018-06" db="EMBL/GenBank/DDBJ databases">
        <authorList>
            <consortium name="Pathogen Informatics"/>
            <person name="Doyle S."/>
        </authorList>
    </citation>
    <scope>NUCLEOTIDE SEQUENCE [LARGE SCALE GENOMIC DNA]</scope>
    <source>
        <strain evidence="2 3">NCTC10343</strain>
    </source>
</reference>